<evidence type="ECO:0000256" key="1">
    <source>
        <dbReference type="ARBA" id="ARBA00009460"/>
    </source>
</evidence>
<dbReference type="Gene3D" id="3.90.1200.10">
    <property type="match status" value="1"/>
</dbReference>
<dbReference type="Proteomes" id="UP000298616">
    <property type="component" value="Chromosome"/>
</dbReference>
<reference evidence="3 4" key="1">
    <citation type="submission" date="2018-04" db="EMBL/GenBank/DDBJ databases">
        <title>Complete genome uncultured novel isolate.</title>
        <authorList>
            <person name="Merlino G."/>
        </authorList>
    </citation>
    <scope>NUCLEOTIDE SEQUENCE [LARGE SCALE GENOMIC DNA]</scope>
    <source>
        <strain evidence="4">R1DC9</strain>
    </source>
</reference>
<dbReference type="EMBL" id="CP028923">
    <property type="protein sequence ID" value="QCK14384.1"/>
    <property type="molecule type" value="Genomic_DNA"/>
</dbReference>
<dbReference type="KEGG" id="fpf:DCC35_06330"/>
<evidence type="ECO:0000313" key="3">
    <source>
        <dbReference type="EMBL" id="QCK14384.1"/>
    </source>
</evidence>
<protein>
    <submittedName>
        <fullName evidence="3">Ketosamine-3-kinase</fullName>
    </submittedName>
</protein>
<comment type="similarity">
    <text evidence="1 2">Belongs to the fructosamine kinase family.</text>
</comment>
<accession>A0A4D7K0H2</accession>
<gene>
    <name evidence="3" type="ORF">DCC35_06330</name>
</gene>
<dbReference type="GO" id="GO:0016301">
    <property type="term" value="F:kinase activity"/>
    <property type="evidence" value="ECO:0007669"/>
    <property type="project" value="UniProtKB-UniRule"/>
</dbReference>
<evidence type="ECO:0000313" key="4">
    <source>
        <dbReference type="Proteomes" id="UP000298616"/>
    </source>
</evidence>
<keyword evidence="4" id="KW-1185">Reference proteome</keyword>
<dbReference type="RefSeq" id="WP_137089973.1">
    <property type="nucleotide sequence ID" value="NZ_CP028923.1"/>
</dbReference>
<evidence type="ECO:0000256" key="2">
    <source>
        <dbReference type="PIRNR" id="PIRNR006221"/>
    </source>
</evidence>
<name>A0A4D7K0H2_9BACT</name>
<dbReference type="PANTHER" id="PTHR12149:SF8">
    <property type="entry name" value="PROTEIN-RIBULOSAMINE 3-KINASE"/>
    <property type="match status" value="1"/>
</dbReference>
<dbReference type="OrthoDB" id="5291879at2"/>
<dbReference type="PIRSF" id="PIRSF006221">
    <property type="entry name" value="Ketosamine-3-kinase"/>
    <property type="match status" value="1"/>
</dbReference>
<keyword evidence="2" id="KW-0808">Transferase</keyword>
<proteinExistence type="inferred from homology"/>
<dbReference type="AlphaFoldDB" id="A0A4D7K0H2"/>
<keyword evidence="2 3" id="KW-0418">Kinase</keyword>
<dbReference type="SUPFAM" id="SSF56112">
    <property type="entry name" value="Protein kinase-like (PK-like)"/>
    <property type="match status" value="1"/>
</dbReference>
<dbReference type="InterPro" id="IPR011009">
    <property type="entry name" value="Kinase-like_dom_sf"/>
</dbReference>
<dbReference type="Pfam" id="PF03881">
    <property type="entry name" value="Fructosamin_kin"/>
    <property type="match status" value="1"/>
</dbReference>
<sequence length="289" mass="32892">MLNPELLKEIISKSGFAIEKEPKVSSIGGGSINQAYKVSTDNFEIFIKLNTGVNPSFFEVERKGLEILSENSEFEVPKVYSVDQTGNYSFLSMEYFGAGKRKPDYWYTAGSRLAKMHKISEEKYGLSFNNYMGALPQDNTYHDSWADFFIERRLKPQVELAINKGLMDHSHKSLFEQLYVKLDSLVPKEKPSLIHGDLWSGNIMTANNGEATIIDPAVHFGHRESDLAMTQMFGGFSTEFYDGYESVYPLEPDFSSRIGLLNLYPLLIHVNLFGLGYLRETINNVKRYI</sequence>
<dbReference type="InterPro" id="IPR016477">
    <property type="entry name" value="Fructo-/Ketosamine-3-kinase"/>
</dbReference>
<dbReference type="Gene3D" id="3.30.200.20">
    <property type="entry name" value="Phosphorylase Kinase, domain 1"/>
    <property type="match status" value="1"/>
</dbReference>
<dbReference type="PANTHER" id="PTHR12149">
    <property type="entry name" value="FRUCTOSAMINE 3 KINASE-RELATED PROTEIN"/>
    <property type="match status" value="1"/>
</dbReference>
<organism evidence="3 4">
    <name type="scientific">Mangrovivirga cuniculi</name>
    <dbReference type="NCBI Taxonomy" id="2715131"/>
    <lineage>
        <taxon>Bacteria</taxon>
        <taxon>Pseudomonadati</taxon>
        <taxon>Bacteroidota</taxon>
        <taxon>Cytophagia</taxon>
        <taxon>Cytophagales</taxon>
        <taxon>Mangrovivirgaceae</taxon>
        <taxon>Mangrovivirga</taxon>
    </lineage>
</organism>